<feature type="transmembrane region" description="Helical" evidence="7">
    <location>
        <begin position="147"/>
        <end position="166"/>
    </location>
</feature>
<evidence type="ECO:0000256" key="3">
    <source>
        <dbReference type="ARBA" id="ARBA00022692"/>
    </source>
</evidence>
<evidence type="ECO:0000256" key="5">
    <source>
        <dbReference type="ARBA" id="ARBA00022989"/>
    </source>
</evidence>
<dbReference type="PANTHER" id="PTHR31204:SF1">
    <property type="entry name" value="SIGMA INTRACELLULAR RECEPTOR 2"/>
    <property type="match status" value="1"/>
</dbReference>
<dbReference type="InterPro" id="IPR033118">
    <property type="entry name" value="EXPERA"/>
</dbReference>
<proteinExistence type="inferred from homology"/>
<feature type="domain" description="EXPERA" evidence="8">
    <location>
        <begin position="17"/>
        <end position="161"/>
    </location>
</feature>
<evidence type="ECO:0000256" key="2">
    <source>
        <dbReference type="ARBA" id="ARBA00009096"/>
    </source>
</evidence>
<sequence length="185" mass="20970">MAMAKGAGVLPLVRRPMDLLFVVFFVTHIPTSLLVDGQCALPSEYFPQKATELLAFHLETFKDPLMGTCPGWLQLIIWCELLLQVPFFFAATYAFVRGSKWIRIPAIVYGTHTSTTLMPILGAFWLSNGQKEYPGYNLSFEDKAKLTLLYIPYLIMPFLLVVKMVAREDPFKRYRAGGAKKAKKK</sequence>
<evidence type="ECO:0000256" key="4">
    <source>
        <dbReference type="ARBA" id="ARBA00022824"/>
    </source>
</evidence>
<feature type="transmembrane region" description="Helical" evidence="7">
    <location>
        <begin position="72"/>
        <end position="95"/>
    </location>
</feature>
<dbReference type="EMBL" id="HBHU01004169">
    <property type="protein sequence ID" value="CAE0015699.1"/>
    <property type="molecule type" value="Transcribed_RNA"/>
</dbReference>
<accession>A0A7S2Z0Y6</accession>
<keyword evidence="3 7" id="KW-0812">Transmembrane</keyword>
<dbReference type="InterPro" id="IPR016964">
    <property type="entry name" value="Sigma2_recept"/>
</dbReference>
<protein>
    <recommendedName>
        <fullName evidence="8">EXPERA domain-containing protein</fullName>
    </recommendedName>
</protein>
<evidence type="ECO:0000259" key="8">
    <source>
        <dbReference type="PROSITE" id="PS51751"/>
    </source>
</evidence>
<dbReference type="Pfam" id="PF05241">
    <property type="entry name" value="EBP"/>
    <property type="match status" value="1"/>
</dbReference>
<comment type="similarity">
    <text evidence="2">Belongs to the TMEM97/sigma-2 receptor family.</text>
</comment>
<gene>
    <name evidence="9" type="ORF">CLAU1311_LOCUS2695</name>
</gene>
<feature type="transmembrane region" description="Helical" evidence="7">
    <location>
        <begin position="107"/>
        <end position="127"/>
    </location>
</feature>
<dbReference type="AlphaFoldDB" id="A0A7S2Z0Y6"/>
<organism evidence="9">
    <name type="scientific">Chloropicon laureae</name>
    <dbReference type="NCBI Taxonomy" id="464258"/>
    <lineage>
        <taxon>Eukaryota</taxon>
        <taxon>Viridiplantae</taxon>
        <taxon>Chlorophyta</taxon>
        <taxon>Chloropicophyceae</taxon>
        <taxon>Chloropicales</taxon>
        <taxon>Chloropicaceae</taxon>
        <taxon>Chloropicon</taxon>
    </lineage>
</organism>
<dbReference type="PROSITE" id="PS51751">
    <property type="entry name" value="EXPERA"/>
    <property type="match status" value="1"/>
</dbReference>
<keyword evidence="5 7" id="KW-1133">Transmembrane helix</keyword>
<dbReference type="GO" id="GO:0005789">
    <property type="term" value="C:endoplasmic reticulum membrane"/>
    <property type="evidence" value="ECO:0007669"/>
    <property type="project" value="UniProtKB-SubCell"/>
</dbReference>
<evidence type="ECO:0000256" key="1">
    <source>
        <dbReference type="ARBA" id="ARBA00004477"/>
    </source>
</evidence>
<evidence type="ECO:0000313" key="9">
    <source>
        <dbReference type="EMBL" id="CAE0015699.1"/>
    </source>
</evidence>
<keyword evidence="6 7" id="KW-0472">Membrane</keyword>
<evidence type="ECO:0000256" key="7">
    <source>
        <dbReference type="PIRNR" id="PIRNR031032"/>
    </source>
</evidence>
<reference evidence="9" key="1">
    <citation type="submission" date="2021-01" db="EMBL/GenBank/DDBJ databases">
        <authorList>
            <person name="Corre E."/>
            <person name="Pelletier E."/>
            <person name="Niang G."/>
            <person name="Scheremetjew M."/>
            <person name="Finn R."/>
            <person name="Kale V."/>
            <person name="Holt S."/>
            <person name="Cochrane G."/>
            <person name="Meng A."/>
            <person name="Brown T."/>
            <person name="Cohen L."/>
        </authorList>
    </citation>
    <scope>NUCLEOTIDE SEQUENCE</scope>
    <source>
        <strain evidence="9">RCC856</strain>
    </source>
</reference>
<dbReference type="PANTHER" id="PTHR31204">
    <property type="entry name" value="SIGMA INTRACELLULAR RECEPTOR 2"/>
    <property type="match status" value="1"/>
</dbReference>
<name>A0A7S2Z0Y6_9CHLO</name>
<comment type="subcellular location">
    <subcellularLocation>
        <location evidence="1">Endoplasmic reticulum membrane</location>
        <topology evidence="1">Multi-pass membrane protein</topology>
    </subcellularLocation>
</comment>
<dbReference type="PIRSF" id="PIRSF031032">
    <property type="entry name" value="TMP_97_prd"/>
    <property type="match status" value="1"/>
</dbReference>
<dbReference type="InterPro" id="IPR051987">
    <property type="entry name" value="Sigma-2_receptor-like"/>
</dbReference>
<keyword evidence="4" id="KW-0256">Endoplasmic reticulum</keyword>
<evidence type="ECO:0000256" key="6">
    <source>
        <dbReference type="ARBA" id="ARBA00023136"/>
    </source>
</evidence>